<feature type="domain" description="Histidine kinase" evidence="2">
    <location>
        <begin position="418"/>
        <end position="634"/>
    </location>
</feature>
<dbReference type="PANTHER" id="PTHR43065">
    <property type="entry name" value="SENSOR HISTIDINE KINASE"/>
    <property type="match status" value="1"/>
</dbReference>
<gene>
    <name evidence="6" type="ORF">NEF87_002174</name>
</gene>
<organism evidence="6 7">
    <name type="scientific">Candidatus Lokiarchaeum ossiferum</name>
    <dbReference type="NCBI Taxonomy" id="2951803"/>
    <lineage>
        <taxon>Archaea</taxon>
        <taxon>Promethearchaeati</taxon>
        <taxon>Promethearchaeota</taxon>
        <taxon>Promethearchaeia</taxon>
        <taxon>Promethearchaeales</taxon>
        <taxon>Promethearchaeaceae</taxon>
        <taxon>Candidatus Lokiarchaeum</taxon>
    </lineage>
</organism>
<dbReference type="PROSITE" id="PS50112">
    <property type="entry name" value="PAS"/>
    <property type="match status" value="3"/>
</dbReference>
<evidence type="ECO:0000256" key="1">
    <source>
        <dbReference type="ARBA" id="ARBA00022553"/>
    </source>
</evidence>
<dbReference type="InterPro" id="IPR003661">
    <property type="entry name" value="HisK_dim/P_dom"/>
</dbReference>
<dbReference type="SMART" id="SM00091">
    <property type="entry name" value="PAS"/>
    <property type="match status" value="3"/>
</dbReference>
<dbReference type="InterPro" id="IPR035965">
    <property type="entry name" value="PAS-like_dom_sf"/>
</dbReference>
<dbReference type="SUPFAM" id="SSF55785">
    <property type="entry name" value="PYP-like sensor domain (PAS domain)"/>
    <property type="match status" value="3"/>
</dbReference>
<dbReference type="InterPro" id="IPR036097">
    <property type="entry name" value="HisK_dim/P_sf"/>
</dbReference>
<dbReference type="GO" id="GO:0004673">
    <property type="term" value="F:protein histidine kinase activity"/>
    <property type="evidence" value="ECO:0007669"/>
    <property type="project" value="UniProtKB-EC"/>
</dbReference>
<accession>A0ABY6HTK8</accession>
<proteinExistence type="predicted"/>
<evidence type="ECO:0000313" key="6">
    <source>
        <dbReference type="EMBL" id="UYP45889.1"/>
    </source>
</evidence>
<dbReference type="Gene3D" id="1.10.287.130">
    <property type="match status" value="1"/>
</dbReference>
<dbReference type="Pfam" id="PF08447">
    <property type="entry name" value="PAS_3"/>
    <property type="match status" value="1"/>
</dbReference>
<dbReference type="SUPFAM" id="SSF55874">
    <property type="entry name" value="ATPase domain of HSP90 chaperone/DNA topoisomerase II/histidine kinase"/>
    <property type="match status" value="1"/>
</dbReference>
<reference evidence="6" key="1">
    <citation type="submission" date="2022-09" db="EMBL/GenBank/DDBJ databases">
        <title>Actin cytoskeleton and complex cell architecture in an #Asgard archaeon.</title>
        <authorList>
            <person name="Ponce Toledo R.I."/>
            <person name="Schleper C."/>
            <person name="Rodrigues Oliveira T."/>
            <person name="Wollweber F."/>
            <person name="Xu J."/>
            <person name="Rittmann S."/>
            <person name="Klingl A."/>
            <person name="Pilhofer M."/>
        </authorList>
    </citation>
    <scope>NUCLEOTIDE SEQUENCE</scope>
    <source>
        <strain evidence="6">B-35</strain>
    </source>
</reference>
<dbReference type="InterPro" id="IPR011006">
    <property type="entry name" value="CheY-like_superfamily"/>
</dbReference>
<feature type="domain" description="Response regulatory" evidence="3">
    <location>
        <begin position="653"/>
        <end position="773"/>
    </location>
</feature>
<dbReference type="PRINTS" id="PR00344">
    <property type="entry name" value="BCTRLSENSOR"/>
</dbReference>
<dbReference type="InterPro" id="IPR004358">
    <property type="entry name" value="Sig_transdc_His_kin-like_C"/>
</dbReference>
<evidence type="ECO:0000259" key="3">
    <source>
        <dbReference type="PROSITE" id="PS50110"/>
    </source>
</evidence>
<dbReference type="InterPro" id="IPR036890">
    <property type="entry name" value="HATPase_C_sf"/>
</dbReference>
<dbReference type="Pfam" id="PF00072">
    <property type="entry name" value="Response_reg"/>
    <property type="match status" value="1"/>
</dbReference>
<keyword evidence="1" id="KW-0597">Phosphoprotein</keyword>
<evidence type="ECO:0000313" key="7">
    <source>
        <dbReference type="Proteomes" id="UP001208689"/>
    </source>
</evidence>
<dbReference type="SUPFAM" id="SSF47384">
    <property type="entry name" value="Homodimeric domain of signal transducing histidine kinase"/>
    <property type="match status" value="1"/>
</dbReference>
<dbReference type="CDD" id="cd00130">
    <property type="entry name" value="PAS"/>
    <property type="match status" value="3"/>
</dbReference>
<feature type="domain" description="PAS" evidence="4">
    <location>
        <begin position="152"/>
        <end position="197"/>
    </location>
</feature>
<dbReference type="PROSITE" id="PS50113">
    <property type="entry name" value="PAC"/>
    <property type="match status" value="2"/>
</dbReference>
<dbReference type="SMART" id="SM00448">
    <property type="entry name" value="REC"/>
    <property type="match status" value="1"/>
</dbReference>
<dbReference type="CDD" id="cd00156">
    <property type="entry name" value="REC"/>
    <property type="match status" value="1"/>
</dbReference>
<keyword evidence="6" id="KW-0418">Kinase</keyword>
<dbReference type="InterPro" id="IPR001610">
    <property type="entry name" value="PAC"/>
</dbReference>
<dbReference type="SUPFAM" id="SSF52172">
    <property type="entry name" value="CheY-like"/>
    <property type="match status" value="1"/>
</dbReference>
<dbReference type="NCBIfam" id="TIGR00229">
    <property type="entry name" value="sensory_box"/>
    <property type="match status" value="3"/>
</dbReference>
<dbReference type="InterPro" id="IPR000700">
    <property type="entry name" value="PAS-assoc_C"/>
</dbReference>
<dbReference type="Pfam" id="PF13426">
    <property type="entry name" value="PAS_9"/>
    <property type="match status" value="2"/>
</dbReference>
<evidence type="ECO:0000259" key="5">
    <source>
        <dbReference type="PROSITE" id="PS50113"/>
    </source>
</evidence>
<feature type="domain" description="PAC" evidence="5">
    <location>
        <begin position="229"/>
        <end position="282"/>
    </location>
</feature>
<name>A0ABY6HTK8_9ARCH</name>
<dbReference type="EC" id="2.7.13.3" evidence="6"/>
<dbReference type="SMART" id="SM00086">
    <property type="entry name" value="PAC"/>
    <property type="match status" value="3"/>
</dbReference>
<dbReference type="CDD" id="cd00082">
    <property type="entry name" value="HisKA"/>
    <property type="match status" value="1"/>
</dbReference>
<sequence>MPFQDQNLPDQSVDKLLENQKNLYEILRYSKDISYKIDLTSSSYVYISNSVEEILGWPLNKFLEDGRSFSKTIFHPDDLDQMESIIEFTRTNLNNFSRSSELEIRLRHKDGGYRWFLDRFAFIIDQNDSCYMIGSLIDITERKQVEFSLIESEERFRNLIDQAPFDIQIYDTKGYLQIVNKNFQVFWGIDPENAIGRFNLLKEPLFDRLALLPYIQEAFNGNYTQIPDFKLEPGMFNNNNKEIHWLRTIVFPIKNDQNLMQNIVVIHQDITAYKKSLQIIQENQRKYNDLFNNSRDAIILHEISGKIIEANQSALNLFGYTREELLSFVTDDLHPTDKKILQKNLTNEFLSGSRGLYEIIMQRKNGETFESNVTASIISLDGEKFIQAIIRDISEQKRRDSEQLRSQKIESIALLAGGIAHDFNNILVGILGNVNYMQLEDDVSNEMLDSLRDIEKATLRATDLTKQLLTFSKGGAPLKKTHDILSIIEESLSFVMRGSKSKCVVEKNSEIPVVEVDAGQMNQVFNNLLINANQAMIDGGTILISLEVIELVNSVDVPLADGNYIHISIKDQGEGISLDTQQHIFEPYFTTKKKGNGLGLATCYSIIKRHGGYITFESQMAIGTTFHIYLPISEKEIRNNLKKSALKQEFQGKVIIMDDDPMILKILSKILTKFGLSVDIAYDGEELLRKYANSIKNNEKYRLVIMDLTIPGGIGGKETISELKKIDPDVIAIVSSGYSNDPILANYKKYGFSQVLNKPYTIDSIKHVLSEFL</sequence>
<dbReference type="PROSITE" id="PS50110">
    <property type="entry name" value="RESPONSE_REGULATORY"/>
    <property type="match status" value="1"/>
</dbReference>
<dbReference type="InterPro" id="IPR000014">
    <property type="entry name" value="PAS"/>
</dbReference>
<dbReference type="InterPro" id="IPR003594">
    <property type="entry name" value="HATPase_dom"/>
</dbReference>
<feature type="domain" description="PAC" evidence="5">
    <location>
        <begin position="100"/>
        <end position="151"/>
    </location>
</feature>
<evidence type="ECO:0000259" key="4">
    <source>
        <dbReference type="PROSITE" id="PS50112"/>
    </source>
</evidence>
<dbReference type="Pfam" id="PF02518">
    <property type="entry name" value="HATPase_c"/>
    <property type="match status" value="1"/>
</dbReference>
<dbReference type="InterPro" id="IPR013655">
    <property type="entry name" value="PAS_fold_3"/>
</dbReference>
<dbReference type="InterPro" id="IPR005467">
    <property type="entry name" value="His_kinase_dom"/>
</dbReference>
<dbReference type="PANTHER" id="PTHR43065:SF42">
    <property type="entry name" value="TWO-COMPONENT SENSOR PPRA"/>
    <property type="match status" value="1"/>
</dbReference>
<keyword evidence="7" id="KW-1185">Reference proteome</keyword>
<dbReference type="Gene3D" id="3.30.450.20">
    <property type="entry name" value="PAS domain"/>
    <property type="match status" value="3"/>
</dbReference>
<dbReference type="SMART" id="SM00387">
    <property type="entry name" value="HATPase_c"/>
    <property type="match status" value="1"/>
</dbReference>
<dbReference type="PROSITE" id="PS50109">
    <property type="entry name" value="HIS_KIN"/>
    <property type="match status" value="1"/>
</dbReference>
<dbReference type="Gene3D" id="3.40.50.2300">
    <property type="match status" value="1"/>
</dbReference>
<dbReference type="InterPro" id="IPR001789">
    <property type="entry name" value="Sig_transdc_resp-reg_receiver"/>
</dbReference>
<keyword evidence="6" id="KW-0808">Transferase</keyword>
<protein>
    <submittedName>
        <fullName evidence="6">Sensor histidine kinase RcsC</fullName>
        <ecNumber evidence="6">2.7.13.3</ecNumber>
    </submittedName>
</protein>
<dbReference type="Proteomes" id="UP001208689">
    <property type="component" value="Chromosome"/>
</dbReference>
<feature type="domain" description="PAS" evidence="4">
    <location>
        <begin position="19"/>
        <end position="87"/>
    </location>
</feature>
<dbReference type="SMART" id="SM00388">
    <property type="entry name" value="HisKA"/>
    <property type="match status" value="1"/>
</dbReference>
<evidence type="ECO:0000259" key="2">
    <source>
        <dbReference type="PROSITE" id="PS50109"/>
    </source>
</evidence>
<feature type="domain" description="PAS" evidence="4">
    <location>
        <begin position="283"/>
        <end position="353"/>
    </location>
</feature>
<dbReference type="EMBL" id="CP104013">
    <property type="protein sequence ID" value="UYP45889.1"/>
    <property type="molecule type" value="Genomic_DNA"/>
</dbReference>
<dbReference type="Gene3D" id="3.30.565.10">
    <property type="entry name" value="Histidine kinase-like ATPase, C-terminal domain"/>
    <property type="match status" value="1"/>
</dbReference>